<evidence type="ECO:0000256" key="5">
    <source>
        <dbReference type="ARBA" id="ARBA00022448"/>
    </source>
</evidence>
<dbReference type="Proteomes" id="UP000749293">
    <property type="component" value="Unassembled WGS sequence"/>
</dbReference>
<dbReference type="GO" id="GO:0000422">
    <property type="term" value="P:autophagy of mitochondrion"/>
    <property type="evidence" value="ECO:0007669"/>
    <property type="project" value="TreeGrafter"/>
</dbReference>
<dbReference type="GO" id="GO:0061709">
    <property type="term" value="P:reticulophagy"/>
    <property type="evidence" value="ECO:0007669"/>
    <property type="project" value="TreeGrafter"/>
</dbReference>
<keyword evidence="7" id="KW-0072">Autophagy</keyword>
<evidence type="ECO:0000256" key="10">
    <source>
        <dbReference type="ARBA" id="ARBA00024479"/>
    </source>
</evidence>
<dbReference type="RefSeq" id="XP_035322942.1">
    <property type="nucleotide sequence ID" value="XM_035466930.1"/>
</dbReference>
<feature type="region of interest" description="Disordered" evidence="13">
    <location>
        <begin position="640"/>
        <end position="672"/>
    </location>
</feature>
<feature type="region of interest" description="Disordered" evidence="13">
    <location>
        <begin position="287"/>
        <end position="389"/>
    </location>
</feature>
<dbReference type="InterPro" id="IPR026849">
    <property type="entry name" value="ATG2"/>
</dbReference>
<comment type="catalytic activity">
    <reaction evidence="11">
        <text>a 1,2-diacyl-sn-glycero-3-phosphoethanolamine(in) = a 1,2-diacyl-sn-glycero-3-phosphoethanolamine(out)</text>
        <dbReference type="Rhea" id="RHEA:38895"/>
        <dbReference type="ChEBI" id="CHEBI:64612"/>
    </reaction>
</comment>
<dbReference type="GO" id="GO:0061723">
    <property type="term" value="P:glycophagy"/>
    <property type="evidence" value="ECO:0007669"/>
    <property type="project" value="TreeGrafter"/>
</dbReference>
<evidence type="ECO:0000313" key="14">
    <source>
        <dbReference type="EMBL" id="KAF4124290.1"/>
    </source>
</evidence>
<protein>
    <recommendedName>
        <fullName evidence="4">Autophagy-related protein 2</fullName>
    </recommendedName>
</protein>
<evidence type="ECO:0000256" key="11">
    <source>
        <dbReference type="ARBA" id="ARBA00024615"/>
    </source>
</evidence>
<feature type="compositionally biased region" description="Low complexity" evidence="13">
    <location>
        <begin position="420"/>
        <end position="433"/>
    </location>
</feature>
<evidence type="ECO:0000256" key="13">
    <source>
        <dbReference type="SAM" id="MobiDB-lite"/>
    </source>
</evidence>
<keyword evidence="8" id="KW-0445">Lipid transport</keyword>
<dbReference type="PANTHER" id="PTHR13190:SF1">
    <property type="entry name" value="AUTOPHAGY-RELATED 2, ISOFORM A"/>
    <property type="match status" value="1"/>
</dbReference>
<dbReference type="GO" id="GO:0032266">
    <property type="term" value="F:phosphatidylinositol-3-phosphate binding"/>
    <property type="evidence" value="ECO:0007669"/>
    <property type="project" value="TreeGrafter"/>
</dbReference>
<name>A0A9P4YWS2_9HYPO</name>
<evidence type="ECO:0000256" key="2">
    <source>
        <dbReference type="ARBA" id="ARBA00004623"/>
    </source>
</evidence>
<feature type="compositionally biased region" description="Polar residues" evidence="13">
    <location>
        <begin position="316"/>
        <end position="332"/>
    </location>
</feature>
<evidence type="ECO:0000256" key="8">
    <source>
        <dbReference type="ARBA" id="ARBA00023055"/>
    </source>
</evidence>
<evidence type="ECO:0000256" key="6">
    <source>
        <dbReference type="ARBA" id="ARBA00022824"/>
    </source>
</evidence>
<evidence type="ECO:0000256" key="1">
    <source>
        <dbReference type="ARBA" id="ARBA00004406"/>
    </source>
</evidence>
<dbReference type="GO" id="GO:0034045">
    <property type="term" value="C:phagophore assembly site membrane"/>
    <property type="evidence" value="ECO:0007669"/>
    <property type="project" value="UniProtKB-SubCell"/>
</dbReference>
<comment type="subcellular location">
    <subcellularLocation>
        <location evidence="1">Endoplasmic reticulum membrane</location>
        <topology evidence="1">Peripheral membrane protein</topology>
    </subcellularLocation>
    <subcellularLocation>
        <location evidence="2">Preautophagosomal structure membrane</location>
        <topology evidence="2">Peripheral membrane protein</topology>
    </subcellularLocation>
</comment>
<feature type="compositionally biased region" description="Low complexity" evidence="13">
    <location>
        <begin position="287"/>
        <end position="299"/>
    </location>
</feature>
<comment type="catalytic activity">
    <reaction evidence="12">
        <text>a 1,2-diacyl-sn-glycero-3-phosphocholine(in) = a 1,2-diacyl-sn-glycero-3-phosphocholine(out)</text>
        <dbReference type="Rhea" id="RHEA:38571"/>
        <dbReference type="ChEBI" id="CHEBI:57643"/>
    </reaction>
</comment>
<evidence type="ECO:0000313" key="15">
    <source>
        <dbReference type="Proteomes" id="UP000749293"/>
    </source>
</evidence>
<keyword evidence="5" id="KW-0813">Transport</keyword>
<evidence type="ECO:0000256" key="7">
    <source>
        <dbReference type="ARBA" id="ARBA00023006"/>
    </source>
</evidence>
<accession>A0A9P4YWS2</accession>
<feature type="region of interest" description="Disordered" evidence="13">
    <location>
        <begin position="1228"/>
        <end position="1251"/>
    </location>
</feature>
<dbReference type="GeneID" id="55971184"/>
<dbReference type="Pfam" id="PF13329">
    <property type="entry name" value="ATG2_CAD"/>
    <property type="match status" value="1"/>
</dbReference>
<feature type="region of interest" description="Disordered" evidence="13">
    <location>
        <begin position="705"/>
        <end position="731"/>
    </location>
</feature>
<feature type="region of interest" description="Disordered" evidence="13">
    <location>
        <begin position="420"/>
        <end position="483"/>
    </location>
</feature>
<keyword evidence="15" id="KW-1185">Reference proteome</keyword>
<evidence type="ECO:0000256" key="3">
    <source>
        <dbReference type="ARBA" id="ARBA00009714"/>
    </source>
</evidence>
<evidence type="ECO:0000256" key="12">
    <source>
        <dbReference type="ARBA" id="ARBA00024631"/>
    </source>
</evidence>
<dbReference type="OrthoDB" id="18982at2759"/>
<dbReference type="GO" id="GO:0006869">
    <property type="term" value="P:lipid transport"/>
    <property type="evidence" value="ECO:0007669"/>
    <property type="project" value="UniProtKB-KW"/>
</dbReference>
<gene>
    <name evidence="14" type="ORF">GMORB2_4956</name>
</gene>
<keyword evidence="6" id="KW-0256">Endoplasmic reticulum</keyword>
<dbReference type="EMBL" id="JAANYQ010000004">
    <property type="protein sequence ID" value="KAF4124290.1"/>
    <property type="molecule type" value="Genomic_DNA"/>
</dbReference>
<feature type="region of interest" description="Disordered" evidence="13">
    <location>
        <begin position="901"/>
        <end position="929"/>
    </location>
</feature>
<feature type="compositionally biased region" description="Basic and acidic residues" evidence="13">
    <location>
        <begin position="474"/>
        <end position="483"/>
    </location>
</feature>
<dbReference type="GO" id="GO:0034727">
    <property type="term" value="P:piecemeal microautophagy of the nucleus"/>
    <property type="evidence" value="ECO:0007669"/>
    <property type="project" value="TreeGrafter"/>
</dbReference>
<feature type="compositionally biased region" description="Polar residues" evidence="13">
    <location>
        <begin position="1228"/>
        <end position="1241"/>
    </location>
</feature>
<proteinExistence type="inferred from homology"/>
<evidence type="ECO:0000256" key="9">
    <source>
        <dbReference type="ARBA" id="ARBA00023136"/>
    </source>
</evidence>
<feature type="region of interest" description="Disordered" evidence="13">
    <location>
        <begin position="1534"/>
        <end position="1553"/>
    </location>
</feature>
<comment type="catalytic activity">
    <reaction evidence="10">
        <text>a 1,2-diacyl-sn-glycero-3-phospho-L-serine(in) = a 1,2-diacyl-sn-glycero-3-phospho-L-serine(out)</text>
        <dbReference type="Rhea" id="RHEA:38663"/>
        <dbReference type="ChEBI" id="CHEBI:57262"/>
    </reaction>
</comment>
<dbReference type="GO" id="GO:0043495">
    <property type="term" value="F:protein-membrane adaptor activity"/>
    <property type="evidence" value="ECO:0007669"/>
    <property type="project" value="TreeGrafter"/>
</dbReference>
<reference evidence="14" key="1">
    <citation type="submission" date="2020-03" db="EMBL/GenBank/DDBJ databases">
        <title>Site-based positive gene gene selection in Geosmithia morbida across the United States reveals a broad range of putative effectors and factors for local host and environmental adapation.</title>
        <authorList>
            <person name="Onufrak A."/>
            <person name="Murdoch R.W."/>
            <person name="Gazis R."/>
            <person name="Huff M."/>
            <person name="Staton M."/>
            <person name="Klingeman W."/>
            <person name="Hadziabdic D."/>
        </authorList>
    </citation>
    <scope>NUCLEOTIDE SEQUENCE</scope>
    <source>
        <strain evidence="14">1262</strain>
    </source>
</reference>
<sequence>MATLFRSFRSSSMPKRLLRYALARLDLLDADALDMDNLDLAIGRNSVFEFRDVGVKLKKLEKLLKLPPTLRLRRAKVILLRITVPVDIYTSPIIIDVDGVDVRLQVLDTERKPAATTGDPGTQAPHRHDIVPNTVDLAQSFLDSQPSSERKQLEDALVAETQDLGASVSMSDDGSVEDEPLGTGQPLSLPSFLADFLQGVVDRTQINICSVTFQLEANVPVDPASSNPEPVSFQVSLERIDVQGVTTQDAASPAIVPKEGKRHISLKNVRAYLVLEASVLSALARSPSTASPSLASSPAMTRNPPTREGSGVEQVSPLQPSGTLPSAPQGSVGTLPLDDGREDDDASSGSEGSLEDSEEALGIPYDDMSEGDLHDDDGPPTPRASIYHGFDASPEASMFHSTMAVADSALLDTHPPLWASAQSGSASEQSEGARLSGSRESGATLAGARDDEPASPAANATAFDDASDSSNEDDLTRSHLYTHEEAESMYLSAFSSGSSGEHPRSPELQRPASLIDIAQPTTTPPGPPDDAPRSVMPGGWGEESVVEDGPVASPTPKPATVEDRTISPEPVGDRPNDEESLKGIELDDAATPKGPARLVKEFLSLDNISIYVPTHHHHVHAETSSAESVANLDRSAYPQAPGAFSIHGSAPRDTRHRPASTYQPPADDDADNALEVDLSPISIRFDASLGFLLAVITGRLSEAVKPKPDPTAESGPQAPKVPTAAPSAPPPELKLNLQEISIDFVNQLGGVADTIERYMGPSVFNFDNDVLLNATLQNLTASVSYPSPASKTREAKSSSQDVVPTIKLELEKFRFGHANDDIISFDKARPMSTSVRDTFLSSGHDVAINMVQSNGDVRIDVETLPIAIQIDLQRLDETFGWFGGLSSFLNMSTSMASVHSSTVKQSSPAKPKPRGVRFEAPVEPNNKTAASESKISLRLGGSYVELRGKDCSVSAESSAIKLISRDEVLGVAISFLRLSGPHIRNSMADPAITTEASGIRLDFHTTPKDADLERLLELITPSSAKFDGDNDEIMVDTLLRQRRKGSVLRVGVDAVATRVKNLAQLSILPAFGDDIAKLSTVAKYLPEDDRPGLLTLARIQKTTAQVDCGGGIGVLDLALDQLEAAHITVPSLLAVAACGLSLHRNGEEELVRSSAQFSGQGASRVPVMMARMIGDDIEPVIKLKLQHVAVEYRVPFIMDLLGLGDDATPQDFESGLAASVASLGDQAQATLAQSSRQQPADPSSKPKKPMTLDVGFGDCLIGLNPLGRTSKMTISLTESRLQVVLPKEDALRATLAINKASILLIDDVGQLVPPDHRRAMSHRRSASIASKQVADLRVQGYVDICYISSATVVVSVDPGPDGEKQVQVDVRDDLLVLETCADSTQTLISLANALKPPTPPSKEIKYRTNVMPMEDLLASISAEAFGRPEGEYDFDQDFAGAQEMAGSGSDIGYGNDSPLRVDSRYYNEHGVDGEEMFDAMKSSGISSDGTASMQDTDEGVLLSGTQASLNDAAVTADDDSDGGGLEIHEGFFAAESSPDSGHPTAKTWNSKKNTYDRAPEKLVRRSPLKVTVRDTHFIWNLFDGYDWVQTRDVIGKAVHDIEHKALERQARAEGSSNVYEEELEDEEAIGDFLFNSIYIGVPANRDPRELSRAINDNLNDNATETESVATTAFTGVTATRAGRAHQKSKRLKLNRSRHHKITFELQGINADLFAYAPGADNTESSLDVRVQNVDVFDHVPSSTWKKFATYDRDAGEREMGAPMLHLEMLNVRPLSDLPVSEIVLRTTLLPVRLHVDQDALDFITRFFEFKDGSVPVHSSPSDVPFIQRAEVMSVPVKLDFKPKRVDYAGLRSGHTSEFMNFIVLENANMVLRHAIIYGISGFDRLGKTLNDLWTPDVTRNQLPGVIAGLAPVRSLVTIGSGIKDLVEIPIREYHKDGRVVRSISKGAAAFARTTGTEIVKLGAKLAVGTQYALQGAEEMLTENGRRQDQAVDVGGWDGSDAEEDWEPEERKQISLYADPPPSVLQGLRGGYRSLTRDVNLARDAIIAVPGEVMQSRSPGGAAKAVWKRAPTIVFRPAVGVTKVVGQTLMGVTSAIDPQHRRRVDEKYKKH</sequence>
<comment type="similarity">
    <text evidence="3">Belongs to the ATG2 family.</text>
</comment>
<feature type="region of interest" description="Disordered" evidence="13">
    <location>
        <begin position="517"/>
        <end position="579"/>
    </location>
</feature>
<dbReference type="GO" id="GO:0000045">
    <property type="term" value="P:autophagosome assembly"/>
    <property type="evidence" value="ECO:0007669"/>
    <property type="project" value="TreeGrafter"/>
</dbReference>
<dbReference type="GO" id="GO:0061908">
    <property type="term" value="C:phagophore"/>
    <property type="evidence" value="ECO:0007669"/>
    <property type="project" value="TreeGrafter"/>
</dbReference>
<feature type="compositionally biased region" description="Basic and acidic residues" evidence="13">
    <location>
        <begin position="560"/>
        <end position="579"/>
    </location>
</feature>
<dbReference type="PANTHER" id="PTHR13190">
    <property type="entry name" value="AUTOPHAGY-RELATED 2, ISOFORM A"/>
    <property type="match status" value="1"/>
</dbReference>
<evidence type="ECO:0000256" key="4">
    <source>
        <dbReference type="ARBA" id="ARBA00018070"/>
    </source>
</evidence>
<organism evidence="14 15">
    <name type="scientific">Geosmithia morbida</name>
    <dbReference type="NCBI Taxonomy" id="1094350"/>
    <lineage>
        <taxon>Eukaryota</taxon>
        <taxon>Fungi</taxon>
        <taxon>Dikarya</taxon>
        <taxon>Ascomycota</taxon>
        <taxon>Pezizomycotina</taxon>
        <taxon>Sordariomycetes</taxon>
        <taxon>Hypocreomycetidae</taxon>
        <taxon>Hypocreales</taxon>
        <taxon>Bionectriaceae</taxon>
        <taxon>Geosmithia</taxon>
    </lineage>
</organism>
<keyword evidence="9" id="KW-0472">Membrane</keyword>
<dbReference type="GO" id="GO:0005789">
    <property type="term" value="C:endoplasmic reticulum membrane"/>
    <property type="evidence" value="ECO:0007669"/>
    <property type="project" value="UniProtKB-SubCell"/>
</dbReference>
<comment type="caution">
    <text evidence="14">The sequence shown here is derived from an EMBL/GenBank/DDBJ whole genome shotgun (WGS) entry which is preliminary data.</text>
</comment>